<feature type="compositionally biased region" description="Low complexity" evidence="1">
    <location>
        <begin position="70"/>
        <end position="81"/>
    </location>
</feature>
<name>A0A8H8A0K0_9FUNG</name>
<feature type="compositionally biased region" description="Low complexity" evidence="1">
    <location>
        <begin position="105"/>
        <end position="114"/>
    </location>
</feature>
<feature type="region of interest" description="Disordered" evidence="1">
    <location>
        <begin position="20"/>
        <end position="139"/>
    </location>
</feature>
<keyword evidence="3" id="KW-1185">Reference proteome</keyword>
<accession>A0A8H8A0K0</accession>
<organism evidence="2 3">
    <name type="scientific">Olpidium bornovanus</name>
    <dbReference type="NCBI Taxonomy" id="278681"/>
    <lineage>
        <taxon>Eukaryota</taxon>
        <taxon>Fungi</taxon>
        <taxon>Fungi incertae sedis</taxon>
        <taxon>Olpidiomycota</taxon>
        <taxon>Olpidiomycotina</taxon>
        <taxon>Olpidiomycetes</taxon>
        <taxon>Olpidiales</taxon>
        <taxon>Olpidiaceae</taxon>
        <taxon>Olpidium</taxon>
    </lineage>
</organism>
<evidence type="ECO:0000256" key="1">
    <source>
        <dbReference type="SAM" id="MobiDB-lite"/>
    </source>
</evidence>
<sequence>MSFGTDTGADDFGDLVSLKRDASARGGARAPRTLAAELKRKRRAEEPASGTPGVAGQPDGQELGRAVGGPSKKSAAPCAAAEPVPRKTQARTAKQERRAAKRSARMAAAAAADAAADDDDDAASAAALPEGSAEEVVPFDYSTATSSLELALSARETSNGAPRAAEASEVLEGGPDEKRGTWRGKGFDPYGSIVIANEVCRFFWPTRCAFLAAFAALSRKARELVRC</sequence>
<evidence type="ECO:0000313" key="2">
    <source>
        <dbReference type="EMBL" id="KAG5462944.1"/>
    </source>
</evidence>
<feature type="region of interest" description="Disordered" evidence="1">
    <location>
        <begin position="153"/>
        <end position="183"/>
    </location>
</feature>
<protein>
    <submittedName>
        <fullName evidence="2">Uncharacterized protein</fullName>
    </submittedName>
</protein>
<dbReference type="AlphaFoldDB" id="A0A8H8A0K0"/>
<dbReference type="Proteomes" id="UP000673691">
    <property type="component" value="Unassembled WGS sequence"/>
</dbReference>
<proteinExistence type="predicted"/>
<reference evidence="2 3" key="1">
    <citation type="journal article" name="Sci. Rep.">
        <title>Genome-scale phylogenetic analyses confirm Olpidium as the closest living zoosporic fungus to the non-flagellated, terrestrial fungi.</title>
        <authorList>
            <person name="Chang Y."/>
            <person name="Rochon D."/>
            <person name="Sekimoto S."/>
            <person name="Wang Y."/>
            <person name="Chovatia M."/>
            <person name="Sandor L."/>
            <person name="Salamov A."/>
            <person name="Grigoriev I.V."/>
            <person name="Stajich J.E."/>
            <person name="Spatafora J.W."/>
        </authorList>
    </citation>
    <scope>NUCLEOTIDE SEQUENCE [LARGE SCALE GENOMIC DNA]</scope>
    <source>
        <strain evidence="2">S191</strain>
    </source>
</reference>
<comment type="caution">
    <text evidence="2">The sequence shown here is derived from an EMBL/GenBank/DDBJ whole genome shotgun (WGS) entry which is preliminary data.</text>
</comment>
<evidence type="ECO:0000313" key="3">
    <source>
        <dbReference type="Proteomes" id="UP000673691"/>
    </source>
</evidence>
<gene>
    <name evidence="2" type="ORF">BJ554DRAFT_2702</name>
</gene>
<dbReference type="EMBL" id="JAEFCI010001377">
    <property type="protein sequence ID" value="KAG5462944.1"/>
    <property type="molecule type" value="Genomic_DNA"/>
</dbReference>